<proteinExistence type="predicted"/>
<dbReference type="AlphaFoldDB" id="A0A3Q7G502"/>
<evidence type="ECO:0000313" key="1">
    <source>
        <dbReference type="EnsemblPlants" id="Solyc04g050866.1.1"/>
    </source>
</evidence>
<dbReference type="EnsemblPlants" id="Solyc04g050866.1.1">
    <property type="protein sequence ID" value="Solyc04g050866.1.1"/>
    <property type="gene ID" value="Solyc04g050866.1"/>
</dbReference>
<reference evidence="1" key="2">
    <citation type="submission" date="2019-01" db="UniProtKB">
        <authorList>
            <consortium name="EnsemblPlants"/>
        </authorList>
    </citation>
    <scope>IDENTIFICATION</scope>
    <source>
        <strain evidence="1">cv. Heinz 1706</strain>
    </source>
</reference>
<keyword evidence="2" id="KW-1185">Reference proteome</keyword>
<dbReference type="Gramene" id="Solyc04g050866.1.1">
    <property type="protein sequence ID" value="Solyc04g050866.1.1"/>
    <property type="gene ID" value="Solyc04g050866.1"/>
</dbReference>
<sequence length="158" mass="18028">MENSNMEAYSPNLTALWYRCNVIVLSCIMNYVSKELLGGIVYSTNAIVMWWDLKDIYDKVDGSRIFQLINEIASSSQVKDQCQSHKSGCQTEITALVSIRARSNPENRLKKPFSPYGYDPNGFTKAICFRLVGYPQNFERRRSENLNNQQSNKKGLPG</sequence>
<name>A0A3Q7G502_SOLLC</name>
<reference evidence="1" key="1">
    <citation type="journal article" date="2012" name="Nature">
        <title>The tomato genome sequence provides insights into fleshy fruit evolution.</title>
        <authorList>
            <consortium name="Tomato Genome Consortium"/>
        </authorList>
    </citation>
    <scope>NUCLEOTIDE SEQUENCE [LARGE SCALE GENOMIC DNA]</scope>
    <source>
        <strain evidence="1">cv. Heinz 1706</strain>
    </source>
</reference>
<accession>A0A3Q7G502</accession>
<dbReference type="Proteomes" id="UP000004994">
    <property type="component" value="Chromosome 4"/>
</dbReference>
<dbReference type="PANTHER" id="PTHR37610:SF85">
    <property type="entry name" value="REVERSE TRANSCRIPTASE DOMAIN-CONTAINING PROTEIN"/>
    <property type="match status" value="1"/>
</dbReference>
<evidence type="ECO:0000313" key="2">
    <source>
        <dbReference type="Proteomes" id="UP000004994"/>
    </source>
</evidence>
<dbReference type="InParanoid" id="A0A3Q7G502"/>
<dbReference type="STRING" id="4081.A0A3Q7G502"/>
<organism evidence="1">
    <name type="scientific">Solanum lycopersicum</name>
    <name type="common">Tomato</name>
    <name type="synonym">Lycopersicon esculentum</name>
    <dbReference type="NCBI Taxonomy" id="4081"/>
    <lineage>
        <taxon>Eukaryota</taxon>
        <taxon>Viridiplantae</taxon>
        <taxon>Streptophyta</taxon>
        <taxon>Embryophyta</taxon>
        <taxon>Tracheophyta</taxon>
        <taxon>Spermatophyta</taxon>
        <taxon>Magnoliopsida</taxon>
        <taxon>eudicotyledons</taxon>
        <taxon>Gunneridae</taxon>
        <taxon>Pentapetalae</taxon>
        <taxon>asterids</taxon>
        <taxon>lamiids</taxon>
        <taxon>Solanales</taxon>
        <taxon>Solanaceae</taxon>
        <taxon>Solanoideae</taxon>
        <taxon>Solaneae</taxon>
        <taxon>Solanum</taxon>
        <taxon>Solanum subgen. Lycopersicon</taxon>
    </lineage>
</organism>
<protein>
    <submittedName>
        <fullName evidence="1">Uncharacterized protein</fullName>
    </submittedName>
</protein>
<dbReference type="PANTHER" id="PTHR37610">
    <property type="entry name" value="CCHC-TYPE DOMAIN-CONTAINING PROTEIN"/>
    <property type="match status" value="1"/>
</dbReference>